<protein>
    <recommendedName>
        <fullName evidence="3">CAAX prenyl protease 2/Lysostaphin resistance protein A-like domain-containing protein</fullName>
    </recommendedName>
</protein>
<dbReference type="GO" id="GO:0080120">
    <property type="term" value="P:CAAX-box protein maturation"/>
    <property type="evidence" value="ECO:0007669"/>
    <property type="project" value="UniProtKB-ARBA"/>
</dbReference>
<dbReference type="GO" id="GO:0004175">
    <property type="term" value="F:endopeptidase activity"/>
    <property type="evidence" value="ECO:0007669"/>
    <property type="project" value="UniProtKB-ARBA"/>
</dbReference>
<feature type="transmembrane region" description="Helical" evidence="2">
    <location>
        <begin position="163"/>
        <end position="183"/>
    </location>
</feature>
<reference evidence="4 5" key="1">
    <citation type="submission" date="2020-08" db="EMBL/GenBank/DDBJ databases">
        <title>Plant Genome Project.</title>
        <authorList>
            <person name="Zhang R.-G."/>
        </authorList>
    </citation>
    <scope>NUCLEOTIDE SEQUENCE [LARGE SCALE GENOMIC DNA]</scope>
    <source>
        <tissue evidence="4">Rhizome</tissue>
    </source>
</reference>
<dbReference type="InterPro" id="IPR003675">
    <property type="entry name" value="Rce1/LyrA-like_dom"/>
</dbReference>
<keyword evidence="2" id="KW-1133">Transmembrane helix</keyword>
<evidence type="ECO:0000313" key="4">
    <source>
        <dbReference type="EMBL" id="KAG6516594.1"/>
    </source>
</evidence>
<keyword evidence="2" id="KW-0472">Membrane</keyword>
<comment type="caution">
    <text evidence="4">The sequence shown here is derived from an EMBL/GenBank/DDBJ whole genome shotgun (WGS) entry which is preliminary data.</text>
</comment>
<proteinExistence type="predicted"/>
<evidence type="ECO:0000313" key="5">
    <source>
        <dbReference type="Proteomes" id="UP000734854"/>
    </source>
</evidence>
<dbReference type="EMBL" id="JACMSC010000007">
    <property type="protein sequence ID" value="KAG6516594.1"/>
    <property type="molecule type" value="Genomic_DNA"/>
</dbReference>
<evidence type="ECO:0000259" key="3">
    <source>
        <dbReference type="Pfam" id="PF02517"/>
    </source>
</evidence>
<name>A0A8J5HFE5_ZINOF</name>
<dbReference type="PANTHER" id="PTHR43592:SF7">
    <property type="entry name" value="CAAX AMINO TERMINAL PROTEASE FAMILY PROTEIN"/>
    <property type="match status" value="1"/>
</dbReference>
<feature type="transmembrane region" description="Helical" evidence="2">
    <location>
        <begin position="260"/>
        <end position="283"/>
    </location>
</feature>
<keyword evidence="5" id="KW-1185">Reference proteome</keyword>
<feature type="transmembrane region" description="Helical" evidence="2">
    <location>
        <begin position="229"/>
        <end position="254"/>
    </location>
</feature>
<dbReference type="PANTHER" id="PTHR43592">
    <property type="entry name" value="CAAX AMINO TERMINAL PROTEASE"/>
    <property type="match status" value="1"/>
</dbReference>
<dbReference type="AlphaFoldDB" id="A0A8J5HFE5"/>
<keyword evidence="2" id="KW-0812">Transmembrane</keyword>
<dbReference type="Pfam" id="PF02517">
    <property type="entry name" value="Rce1-like"/>
    <property type="match status" value="1"/>
</dbReference>
<feature type="domain" description="CAAX prenyl protease 2/Lysostaphin resistance protein A-like" evidence="3">
    <location>
        <begin position="207"/>
        <end position="294"/>
    </location>
</feature>
<dbReference type="OrthoDB" id="2017864at2759"/>
<accession>A0A8J5HFE5</accession>
<feature type="transmembrane region" description="Helical" evidence="2">
    <location>
        <begin position="119"/>
        <end position="137"/>
    </location>
</feature>
<gene>
    <name evidence="4" type="ORF">ZIOFF_027063</name>
</gene>
<sequence length="310" mass="33784">MLMACGISCSSYHLLFSSGDGRDLLASRKCSHSPFPGTKFLSTSICCGHGLQLKVFASGKSEKKFRKDGKSSKTFPIKELPLKELKRIPNEVPSDDKANFTSSTKVSADKYPSPSRRQVLQACIGTSCLLLALGAILRQLTHLASAEGWAVVNPSGLSFDFEMWHLELILALVILISSSRYILLKTWPDFSKSSEAANQQILSSLEPLDYVLVAFLPGISEEFLFRGALLPLFGLNWMSSLLVGAIFGVLHLGGGRRYSYAIWATFVGFAYGLAAIISSSIIVPMASHSLNNLVGGLLWRITSVSKKQDE</sequence>
<evidence type="ECO:0000256" key="2">
    <source>
        <dbReference type="SAM" id="Phobius"/>
    </source>
</evidence>
<evidence type="ECO:0000256" key="1">
    <source>
        <dbReference type="SAM" id="MobiDB-lite"/>
    </source>
</evidence>
<feature type="region of interest" description="Disordered" evidence="1">
    <location>
        <begin position="91"/>
        <end position="110"/>
    </location>
</feature>
<organism evidence="4 5">
    <name type="scientific">Zingiber officinale</name>
    <name type="common">Ginger</name>
    <name type="synonym">Amomum zingiber</name>
    <dbReference type="NCBI Taxonomy" id="94328"/>
    <lineage>
        <taxon>Eukaryota</taxon>
        <taxon>Viridiplantae</taxon>
        <taxon>Streptophyta</taxon>
        <taxon>Embryophyta</taxon>
        <taxon>Tracheophyta</taxon>
        <taxon>Spermatophyta</taxon>
        <taxon>Magnoliopsida</taxon>
        <taxon>Liliopsida</taxon>
        <taxon>Zingiberales</taxon>
        <taxon>Zingiberaceae</taxon>
        <taxon>Zingiber</taxon>
    </lineage>
</organism>
<dbReference type="Proteomes" id="UP000734854">
    <property type="component" value="Unassembled WGS sequence"/>
</dbReference>